<dbReference type="InterPro" id="IPR006143">
    <property type="entry name" value="RND_pump_MFP"/>
</dbReference>
<dbReference type="AlphaFoldDB" id="A0A6M1U356"/>
<feature type="domain" description="Multidrug resistance protein MdtA-like barrel-sandwich hybrid" evidence="4">
    <location>
        <begin position="49"/>
        <end position="180"/>
    </location>
</feature>
<evidence type="ECO:0000256" key="1">
    <source>
        <dbReference type="ARBA" id="ARBA00009477"/>
    </source>
</evidence>
<evidence type="ECO:0000259" key="4">
    <source>
        <dbReference type="Pfam" id="PF25917"/>
    </source>
</evidence>
<evidence type="ECO:0000313" key="6">
    <source>
        <dbReference type="Proteomes" id="UP000474758"/>
    </source>
</evidence>
<keyword evidence="2" id="KW-0175">Coiled coil</keyword>
<reference evidence="5 6" key="1">
    <citation type="submission" date="2020-02" db="EMBL/GenBank/DDBJ databases">
        <title>Rhodobacter translucens sp. nov., a novel bacterium isolated from activated sludge.</title>
        <authorList>
            <person name="Liu J."/>
        </authorList>
    </citation>
    <scope>NUCLEOTIDE SEQUENCE [LARGE SCALE GENOMIC DNA]</scope>
    <source>
        <strain evidence="5 6">HX-7-19</strain>
    </source>
</reference>
<dbReference type="EMBL" id="JAALFE010000005">
    <property type="protein sequence ID" value="NGQ90585.1"/>
    <property type="molecule type" value="Genomic_DNA"/>
</dbReference>
<dbReference type="GO" id="GO:0015562">
    <property type="term" value="F:efflux transmembrane transporter activity"/>
    <property type="evidence" value="ECO:0007669"/>
    <property type="project" value="TreeGrafter"/>
</dbReference>
<evidence type="ECO:0000256" key="3">
    <source>
        <dbReference type="SAM" id="SignalP"/>
    </source>
</evidence>
<dbReference type="RefSeq" id="WP_165048229.1">
    <property type="nucleotide sequence ID" value="NZ_JAALFE010000005.1"/>
</dbReference>
<evidence type="ECO:0000256" key="2">
    <source>
        <dbReference type="SAM" id="Coils"/>
    </source>
</evidence>
<keyword evidence="3" id="KW-0732">Signal</keyword>
<protein>
    <submittedName>
        <fullName evidence="5">Efflux RND transporter periplasmic adaptor subunit</fullName>
    </submittedName>
</protein>
<feature type="chain" id="PRO_5026837863" evidence="3">
    <location>
        <begin position="21"/>
        <end position="329"/>
    </location>
</feature>
<dbReference type="PANTHER" id="PTHR30469:SF15">
    <property type="entry name" value="HLYD FAMILY OF SECRETION PROTEINS"/>
    <property type="match status" value="1"/>
</dbReference>
<proteinExistence type="inferred from homology"/>
<dbReference type="GO" id="GO:1990281">
    <property type="term" value="C:efflux pump complex"/>
    <property type="evidence" value="ECO:0007669"/>
    <property type="project" value="TreeGrafter"/>
</dbReference>
<dbReference type="Pfam" id="PF25917">
    <property type="entry name" value="BSH_RND"/>
    <property type="match status" value="1"/>
</dbReference>
<dbReference type="PANTHER" id="PTHR30469">
    <property type="entry name" value="MULTIDRUG RESISTANCE PROTEIN MDTA"/>
    <property type="match status" value="1"/>
</dbReference>
<accession>A0A6M1U356</accession>
<gene>
    <name evidence="5" type="ORF">G5V65_06720</name>
</gene>
<organism evidence="5 6">
    <name type="scientific">Paragemmobacter kunshanensis</name>
    <dbReference type="NCBI Taxonomy" id="2583234"/>
    <lineage>
        <taxon>Bacteria</taxon>
        <taxon>Pseudomonadati</taxon>
        <taxon>Pseudomonadota</taxon>
        <taxon>Alphaproteobacteria</taxon>
        <taxon>Rhodobacterales</taxon>
        <taxon>Paracoccaceae</taxon>
        <taxon>Paragemmobacter</taxon>
    </lineage>
</organism>
<dbReference type="Gene3D" id="1.10.287.470">
    <property type="entry name" value="Helix hairpin bin"/>
    <property type="match status" value="1"/>
</dbReference>
<name>A0A6M1U356_9RHOB</name>
<dbReference type="InterPro" id="IPR058625">
    <property type="entry name" value="MdtA-like_BSH"/>
</dbReference>
<keyword evidence="6" id="KW-1185">Reference proteome</keyword>
<dbReference type="Proteomes" id="UP000474758">
    <property type="component" value="Unassembled WGS sequence"/>
</dbReference>
<evidence type="ECO:0000313" key="5">
    <source>
        <dbReference type="EMBL" id="NGQ90585.1"/>
    </source>
</evidence>
<sequence>MRRLSFVSILAALLGTAALAETVTLSPVTVTEWKAVYGRIEARDRIPARARLGGTLVSLKVAEGDMVAQGDVLAEIVDEKLGFQLSALDAQRSALEAQLGNARAELTRGEELLAQGVTTAQRLDALRTQVDVVTGQIAALEAQRQVVQQQAAEGAVLAPVAGRVLDVPVAQGAVVMPGEAVAQLGGGGIFLRLAVPERHAADLTEGDAIEIEGAEGTVEGRLVKVYPLIENGRVVADVEVAGLTDRFVDARVLVRLPVGERSALMVPETALVTRGGLDFVGVEGAGLRTVVPGQRIEREGVAMVEVLTGLKAGDAVLTVAPQAGEVGHE</sequence>
<dbReference type="Gene3D" id="2.40.420.20">
    <property type="match status" value="1"/>
</dbReference>
<dbReference type="NCBIfam" id="TIGR01730">
    <property type="entry name" value="RND_mfp"/>
    <property type="match status" value="1"/>
</dbReference>
<dbReference type="Gene3D" id="2.40.50.100">
    <property type="match status" value="1"/>
</dbReference>
<comment type="similarity">
    <text evidence="1">Belongs to the membrane fusion protein (MFP) (TC 8.A.1) family.</text>
</comment>
<feature type="coiled-coil region" evidence="2">
    <location>
        <begin position="85"/>
        <end position="143"/>
    </location>
</feature>
<comment type="caution">
    <text evidence="5">The sequence shown here is derived from an EMBL/GenBank/DDBJ whole genome shotgun (WGS) entry which is preliminary data.</text>
</comment>
<feature type="signal peptide" evidence="3">
    <location>
        <begin position="1"/>
        <end position="20"/>
    </location>
</feature>
<dbReference type="SUPFAM" id="SSF111369">
    <property type="entry name" value="HlyD-like secretion proteins"/>
    <property type="match status" value="1"/>
</dbReference>